<evidence type="ECO:0000256" key="10">
    <source>
        <dbReference type="ARBA" id="ARBA00023204"/>
    </source>
</evidence>
<evidence type="ECO:0000256" key="1">
    <source>
        <dbReference type="ARBA" id="ARBA00004496"/>
    </source>
</evidence>
<sequence length="244" mass="27507">MPQASSRSNIATYLKIYDEIKKVFSKENHVDISLFSMMGKGACPLCKGKGVAKLDLAYLGDFEEICEKCQGKRFNDKALSYLYRGKNISEIFDLTAQEAKEVFFDNDLIKHALQSVIKANLSYIKLGQTLDSYSGGELQRLKISQMLLNHTSRIIILDEPTTELHEADISNLLILIRELARKGNTVIIIEHNLSVIAQADWIIDLGLKGGKMGGNLLFQGYPIDFIKCQDSFTASHLRRFLKKQ</sequence>
<dbReference type="Proteomes" id="UP000254920">
    <property type="component" value="Unassembled WGS sequence"/>
</dbReference>
<keyword evidence="7" id="KW-0067">ATP-binding</keyword>
<gene>
    <name evidence="15" type="primary">uvrA_1</name>
    <name evidence="15" type="ORF">NCTC12475_00348</name>
</gene>
<dbReference type="PANTHER" id="PTHR43152:SF3">
    <property type="entry name" value="UVRABC SYSTEM PROTEIN A"/>
    <property type="match status" value="1"/>
</dbReference>
<proteinExistence type="inferred from homology"/>
<keyword evidence="3" id="KW-0677">Repeat</keyword>
<evidence type="ECO:0000313" key="16">
    <source>
        <dbReference type="Proteomes" id="UP000254920"/>
    </source>
</evidence>
<dbReference type="PANTHER" id="PTHR43152">
    <property type="entry name" value="UVRABC SYSTEM PROTEIN A"/>
    <property type="match status" value="1"/>
</dbReference>
<dbReference type="EMBL" id="UFVD01000001">
    <property type="protein sequence ID" value="SUX10096.1"/>
    <property type="molecule type" value="Genomic_DNA"/>
</dbReference>
<evidence type="ECO:0000259" key="14">
    <source>
        <dbReference type="Pfam" id="PF00005"/>
    </source>
</evidence>
<name>A0A381DHI4_9BACT</name>
<evidence type="ECO:0000256" key="5">
    <source>
        <dbReference type="ARBA" id="ARBA00022763"/>
    </source>
</evidence>
<dbReference type="GO" id="GO:0016887">
    <property type="term" value="F:ATP hydrolysis activity"/>
    <property type="evidence" value="ECO:0007669"/>
    <property type="project" value="InterPro"/>
</dbReference>
<comment type="subcellular location">
    <subcellularLocation>
        <location evidence="1">Cytoplasm</location>
    </subcellularLocation>
</comment>
<keyword evidence="10" id="KW-0234">DNA repair</keyword>
<evidence type="ECO:0000256" key="4">
    <source>
        <dbReference type="ARBA" id="ARBA00022741"/>
    </source>
</evidence>
<organism evidence="15 16">
    <name type="scientific">Campylobacter sputorum subsp. sputorum</name>
    <dbReference type="NCBI Taxonomy" id="32024"/>
    <lineage>
        <taxon>Bacteria</taxon>
        <taxon>Pseudomonadati</taxon>
        <taxon>Campylobacterota</taxon>
        <taxon>Epsilonproteobacteria</taxon>
        <taxon>Campylobacterales</taxon>
        <taxon>Campylobacteraceae</taxon>
        <taxon>Campylobacter</taxon>
    </lineage>
</organism>
<dbReference type="Gene3D" id="3.40.50.300">
    <property type="entry name" value="P-loop containing nucleotide triphosphate hydrolases"/>
    <property type="match status" value="1"/>
</dbReference>
<dbReference type="GO" id="GO:0006281">
    <property type="term" value="P:DNA repair"/>
    <property type="evidence" value="ECO:0007669"/>
    <property type="project" value="UniProtKB-KW"/>
</dbReference>
<dbReference type="GO" id="GO:0005524">
    <property type="term" value="F:ATP binding"/>
    <property type="evidence" value="ECO:0007669"/>
    <property type="project" value="UniProtKB-KW"/>
</dbReference>
<evidence type="ECO:0000256" key="3">
    <source>
        <dbReference type="ARBA" id="ARBA00022737"/>
    </source>
</evidence>
<keyword evidence="9" id="KW-0238">DNA-binding</keyword>
<evidence type="ECO:0000256" key="13">
    <source>
        <dbReference type="ARBA" id="ARBA00042156"/>
    </source>
</evidence>
<comment type="similarity">
    <text evidence="11">Belongs to the ABC transporter superfamily. UvrA family.</text>
</comment>
<dbReference type="PROSITE" id="PS00211">
    <property type="entry name" value="ABC_TRANSPORTER_1"/>
    <property type="match status" value="1"/>
</dbReference>
<evidence type="ECO:0000256" key="6">
    <source>
        <dbReference type="ARBA" id="ARBA00022769"/>
    </source>
</evidence>
<keyword evidence="4" id="KW-0547">Nucleotide-binding</keyword>
<evidence type="ECO:0000256" key="2">
    <source>
        <dbReference type="ARBA" id="ARBA00022490"/>
    </source>
</evidence>
<protein>
    <recommendedName>
        <fullName evidence="12">UvrABC system protein A</fullName>
    </recommendedName>
    <alternativeName>
        <fullName evidence="13">Excinuclease ABC subunit A</fullName>
    </alternativeName>
</protein>
<keyword evidence="6" id="KW-0228">DNA excision</keyword>
<evidence type="ECO:0000313" key="15">
    <source>
        <dbReference type="EMBL" id="SUX10096.1"/>
    </source>
</evidence>
<evidence type="ECO:0000256" key="12">
    <source>
        <dbReference type="ARBA" id="ARBA00039316"/>
    </source>
</evidence>
<evidence type="ECO:0000256" key="11">
    <source>
        <dbReference type="ARBA" id="ARBA00038000"/>
    </source>
</evidence>
<dbReference type="InterPro" id="IPR027417">
    <property type="entry name" value="P-loop_NTPase"/>
</dbReference>
<keyword evidence="2" id="KW-0963">Cytoplasm</keyword>
<dbReference type="Pfam" id="PF00005">
    <property type="entry name" value="ABC_tran"/>
    <property type="match status" value="1"/>
</dbReference>
<evidence type="ECO:0000256" key="9">
    <source>
        <dbReference type="ARBA" id="ARBA00023125"/>
    </source>
</evidence>
<dbReference type="GO" id="GO:0003677">
    <property type="term" value="F:DNA binding"/>
    <property type="evidence" value="ECO:0007669"/>
    <property type="project" value="UniProtKB-KW"/>
</dbReference>
<evidence type="ECO:0000256" key="8">
    <source>
        <dbReference type="ARBA" id="ARBA00022881"/>
    </source>
</evidence>
<keyword evidence="16" id="KW-1185">Reference proteome</keyword>
<dbReference type="InterPro" id="IPR003439">
    <property type="entry name" value="ABC_transporter-like_ATP-bd"/>
</dbReference>
<keyword evidence="5" id="KW-0227">DNA damage</keyword>
<accession>A0A381DHI4</accession>
<keyword evidence="8" id="KW-0267">Excision nuclease</keyword>
<dbReference type="GO" id="GO:0004518">
    <property type="term" value="F:nuclease activity"/>
    <property type="evidence" value="ECO:0007669"/>
    <property type="project" value="UniProtKB-KW"/>
</dbReference>
<dbReference type="GO" id="GO:0005737">
    <property type="term" value="C:cytoplasm"/>
    <property type="evidence" value="ECO:0007669"/>
    <property type="project" value="UniProtKB-SubCell"/>
</dbReference>
<feature type="domain" description="ABC transporter" evidence="14">
    <location>
        <begin position="99"/>
        <end position="162"/>
    </location>
</feature>
<evidence type="ECO:0000256" key="7">
    <source>
        <dbReference type="ARBA" id="ARBA00022840"/>
    </source>
</evidence>
<dbReference type="InterPro" id="IPR017871">
    <property type="entry name" value="ABC_transporter-like_CS"/>
</dbReference>
<dbReference type="SUPFAM" id="SSF52540">
    <property type="entry name" value="P-loop containing nucleoside triphosphate hydrolases"/>
    <property type="match status" value="1"/>
</dbReference>
<dbReference type="AlphaFoldDB" id="A0A381DHI4"/>
<reference evidence="15 16" key="1">
    <citation type="submission" date="2018-06" db="EMBL/GenBank/DDBJ databases">
        <authorList>
            <consortium name="Pathogen Informatics"/>
            <person name="Doyle S."/>
        </authorList>
    </citation>
    <scope>NUCLEOTIDE SEQUENCE [LARGE SCALE GENOMIC DNA]</scope>
    <source>
        <strain evidence="15 16">NCTC12475</strain>
    </source>
</reference>